<sequence length="240" mass="27235">MYQAFQTFVDRLTESTNPYAARQSMADITATLNSSCFAYLALPHAAATSPNLISTYPSSWTALYLRRKYQSVDPVVRRAIRQTEPFRWGLEFEPRDRSKSERELFEEAAEFGIRCGFTFPIHDDKGAIAALTFATHARRNVFERSVVKHVQNLRLIAMVFHAHARRFWTSNRAVGGVVLSPREFDCLEWSSGGKSAGEIGIILGISERTARFHLDNARAKLGVRSLRQAATMLAESRYRR</sequence>
<evidence type="ECO:0000256" key="3">
    <source>
        <dbReference type="ARBA" id="ARBA00023163"/>
    </source>
</evidence>
<dbReference type="OrthoDB" id="9803630at2"/>
<evidence type="ECO:0000256" key="2">
    <source>
        <dbReference type="ARBA" id="ARBA00023125"/>
    </source>
</evidence>
<dbReference type="InterPro" id="IPR036693">
    <property type="entry name" value="TF_LuxR_autoind-bd_dom_sf"/>
</dbReference>
<dbReference type="EMBL" id="VSSR01000087">
    <property type="protein sequence ID" value="TYL72263.1"/>
    <property type="molecule type" value="Genomic_DNA"/>
</dbReference>
<keyword evidence="3" id="KW-0804">Transcription</keyword>
<evidence type="ECO:0000313" key="6">
    <source>
        <dbReference type="Proteomes" id="UP000324853"/>
    </source>
</evidence>
<accession>A0A5S4VW40</accession>
<keyword evidence="2" id="KW-0238">DNA-binding</keyword>
<protein>
    <submittedName>
        <fullName evidence="5">LuxR family transcriptional regulator</fullName>
    </submittedName>
</protein>
<dbReference type="InterPro" id="IPR016032">
    <property type="entry name" value="Sig_transdc_resp-reg_C-effctor"/>
</dbReference>
<reference evidence="5 6" key="1">
    <citation type="submission" date="2019-08" db="EMBL/GenBank/DDBJ databases">
        <title>Bradyrhizobium hipponensis sp. nov., a rhizobium isolated from a Lupinus angustifolius root nodule in Tunisia.</title>
        <authorList>
            <person name="Off K."/>
            <person name="Rejili M."/>
            <person name="Mars M."/>
            <person name="Brachmann A."/>
            <person name="Marin M."/>
        </authorList>
    </citation>
    <scope>NUCLEOTIDE SEQUENCE [LARGE SCALE GENOMIC DNA]</scope>
    <source>
        <strain evidence="5 6">CTAW11</strain>
    </source>
</reference>
<dbReference type="PROSITE" id="PS50043">
    <property type="entry name" value="HTH_LUXR_2"/>
    <property type="match status" value="1"/>
</dbReference>
<dbReference type="GO" id="GO:0006355">
    <property type="term" value="P:regulation of DNA-templated transcription"/>
    <property type="evidence" value="ECO:0007669"/>
    <property type="project" value="InterPro"/>
</dbReference>
<name>A0A5S4VW40_9BRAD</name>
<dbReference type="InterPro" id="IPR005143">
    <property type="entry name" value="TF_LuxR_autoind-bd_dom"/>
</dbReference>
<dbReference type="SUPFAM" id="SSF46894">
    <property type="entry name" value="C-terminal effector domain of the bipartite response regulators"/>
    <property type="match status" value="1"/>
</dbReference>
<dbReference type="InterPro" id="IPR036388">
    <property type="entry name" value="WH-like_DNA-bd_sf"/>
</dbReference>
<dbReference type="Proteomes" id="UP000324853">
    <property type="component" value="Unassembled WGS sequence"/>
</dbReference>
<dbReference type="GO" id="GO:0003677">
    <property type="term" value="F:DNA binding"/>
    <property type="evidence" value="ECO:0007669"/>
    <property type="project" value="UniProtKB-KW"/>
</dbReference>
<feature type="domain" description="HTH luxR-type" evidence="4">
    <location>
        <begin position="172"/>
        <end position="237"/>
    </location>
</feature>
<dbReference type="InterPro" id="IPR000792">
    <property type="entry name" value="Tscrpt_reg_LuxR_C"/>
</dbReference>
<dbReference type="PANTHER" id="PTHR44688:SF16">
    <property type="entry name" value="DNA-BINDING TRANSCRIPTIONAL ACTIVATOR DEVR_DOSR"/>
    <property type="match status" value="1"/>
</dbReference>
<organism evidence="5 6">
    <name type="scientific">Bradyrhizobium cytisi</name>
    <dbReference type="NCBI Taxonomy" id="515489"/>
    <lineage>
        <taxon>Bacteria</taxon>
        <taxon>Pseudomonadati</taxon>
        <taxon>Pseudomonadota</taxon>
        <taxon>Alphaproteobacteria</taxon>
        <taxon>Hyphomicrobiales</taxon>
        <taxon>Nitrobacteraceae</taxon>
        <taxon>Bradyrhizobium</taxon>
    </lineage>
</organism>
<dbReference type="Gene3D" id="1.10.10.10">
    <property type="entry name" value="Winged helix-like DNA-binding domain superfamily/Winged helix DNA-binding domain"/>
    <property type="match status" value="1"/>
</dbReference>
<comment type="caution">
    <text evidence="5">The sequence shown here is derived from an EMBL/GenBank/DDBJ whole genome shotgun (WGS) entry which is preliminary data.</text>
</comment>
<dbReference type="SMART" id="SM00421">
    <property type="entry name" value="HTH_LUXR"/>
    <property type="match status" value="1"/>
</dbReference>
<dbReference type="PRINTS" id="PR00038">
    <property type="entry name" value="HTHLUXR"/>
</dbReference>
<dbReference type="AlphaFoldDB" id="A0A5S4VW40"/>
<evidence type="ECO:0000256" key="1">
    <source>
        <dbReference type="ARBA" id="ARBA00023015"/>
    </source>
</evidence>
<dbReference type="Pfam" id="PF03472">
    <property type="entry name" value="Autoind_bind"/>
    <property type="match status" value="1"/>
</dbReference>
<evidence type="ECO:0000313" key="5">
    <source>
        <dbReference type="EMBL" id="TYL72263.1"/>
    </source>
</evidence>
<dbReference type="SUPFAM" id="SSF75516">
    <property type="entry name" value="Pheromone-binding domain of LuxR-like quorum-sensing transcription factors"/>
    <property type="match status" value="1"/>
</dbReference>
<keyword evidence="1" id="KW-0805">Transcription regulation</keyword>
<dbReference type="RefSeq" id="WP_148756196.1">
    <property type="nucleotide sequence ID" value="NZ_VSSR01000087.1"/>
</dbReference>
<keyword evidence="6" id="KW-1185">Reference proteome</keyword>
<dbReference type="PANTHER" id="PTHR44688">
    <property type="entry name" value="DNA-BINDING TRANSCRIPTIONAL ACTIVATOR DEVR_DOSR"/>
    <property type="match status" value="1"/>
</dbReference>
<dbReference type="Pfam" id="PF00196">
    <property type="entry name" value="GerE"/>
    <property type="match status" value="1"/>
</dbReference>
<dbReference type="CDD" id="cd06170">
    <property type="entry name" value="LuxR_C_like"/>
    <property type="match status" value="1"/>
</dbReference>
<gene>
    <name evidence="5" type="ORF">FXB38_38875</name>
</gene>
<dbReference type="Gene3D" id="3.30.450.80">
    <property type="entry name" value="Transcription factor LuxR-like, autoinducer-binding domain"/>
    <property type="match status" value="1"/>
</dbReference>
<evidence type="ECO:0000259" key="4">
    <source>
        <dbReference type="PROSITE" id="PS50043"/>
    </source>
</evidence>
<proteinExistence type="predicted"/>